<keyword evidence="2" id="KW-1003">Cell membrane</keyword>
<keyword evidence="5 6" id="KW-0472">Membrane</keyword>
<keyword evidence="3 6" id="KW-0812">Transmembrane</keyword>
<feature type="transmembrane region" description="Helical" evidence="6">
    <location>
        <begin position="700"/>
        <end position="718"/>
    </location>
</feature>
<dbReference type="GO" id="GO:0005886">
    <property type="term" value="C:plasma membrane"/>
    <property type="evidence" value="ECO:0007669"/>
    <property type="project" value="UniProtKB-SubCell"/>
</dbReference>
<feature type="domain" description="Membrane transport protein MMPL" evidence="7">
    <location>
        <begin position="212"/>
        <end position="413"/>
    </location>
</feature>
<dbReference type="PANTHER" id="PTHR33406:SF13">
    <property type="entry name" value="MEMBRANE PROTEIN YDFJ"/>
    <property type="match status" value="1"/>
</dbReference>
<dbReference type="EMBL" id="UGYO01000001">
    <property type="protein sequence ID" value="SUI68432.1"/>
    <property type="molecule type" value="Genomic_DNA"/>
</dbReference>
<gene>
    <name evidence="8" type="ORF">NCTC10738_01990</name>
</gene>
<evidence type="ECO:0000256" key="6">
    <source>
        <dbReference type="SAM" id="Phobius"/>
    </source>
</evidence>
<feature type="transmembrane region" description="Helical" evidence="6">
    <location>
        <begin position="648"/>
        <end position="666"/>
    </location>
</feature>
<feature type="transmembrane region" description="Helical" evidence="6">
    <location>
        <begin position="756"/>
        <end position="776"/>
    </location>
</feature>
<reference evidence="8 9" key="1">
    <citation type="submission" date="2018-06" db="EMBL/GenBank/DDBJ databases">
        <authorList>
            <consortium name="Pathogen Informatics"/>
            <person name="Doyle S."/>
        </authorList>
    </citation>
    <scope>NUCLEOTIDE SEQUENCE [LARGE SCALE GENOMIC DNA]</scope>
    <source>
        <strain evidence="8 9">NCTC10738</strain>
    </source>
</reference>
<evidence type="ECO:0000256" key="3">
    <source>
        <dbReference type="ARBA" id="ARBA00022692"/>
    </source>
</evidence>
<evidence type="ECO:0000256" key="4">
    <source>
        <dbReference type="ARBA" id="ARBA00022989"/>
    </source>
</evidence>
<dbReference type="Gene3D" id="1.20.1640.10">
    <property type="entry name" value="Multidrug efflux transporter AcrB transmembrane domain"/>
    <property type="match status" value="2"/>
</dbReference>
<feature type="transmembrane region" description="Helical" evidence="6">
    <location>
        <begin position="348"/>
        <end position="370"/>
    </location>
</feature>
<evidence type="ECO:0000256" key="1">
    <source>
        <dbReference type="ARBA" id="ARBA00004651"/>
    </source>
</evidence>
<dbReference type="AlphaFoldDB" id="A0A379ZWE2"/>
<evidence type="ECO:0000313" key="8">
    <source>
        <dbReference type="EMBL" id="SUI68432.1"/>
    </source>
</evidence>
<feature type="transmembrane region" description="Helical" evidence="6">
    <location>
        <begin position="296"/>
        <end position="327"/>
    </location>
</feature>
<dbReference type="InterPro" id="IPR050545">
    <property type="entry name" value="Mycobact_MmpL"/>
</dbReference>
<dbReference type="SUPFAM" id="SSF82866">
    <property type="entry name" value="Multidrug efflux transporter AcrB transmembrane domain"/>
    <property type="match status" value="2"/>
</dbReference>
<dbReference type="RefSeq" id="WP_115389612.1">
    <property type="nucleotide sequence ID" value="NZ_AP024609.1"/>
</dbReference>
<dbReference type="InterPro" id="IPR004869">
    <property type="entry name" value="MMPL_dom"/>
</dbReference>
<protein>
    <submittedName>
        <fullName evidence="8">Predicted exporter</fullName>
    </submittedName>
</protein>
<dbReference type="Proteomes" id="UP000254069">
    <property type="component" value="Unassembled WGS sequence"/>
</dbReference>
<keyword evidence="4 6" id="KW-1133">Transmembrane helix</keyword>
<feature type="transmembrane region" description="Helical" evidence="6">
    <location>
        <begin position="432"/>
        <end position="451"/>
    </location>
</feature>
<feature type="transmembrane region" description="Helical" evidence="6">
    <location>
        <begin position="673"/>
        <end position="694"/>
    </location>
</feature>
<keyword evidence="9" id="KW-1185">Reference proteome</keyword>
<proteinExistence type="predicted"/>
<evidence type="ECO:0000256" key="5">
    <source>
        <dbReference type="ARBA" id="ARBA00023136"/>
    </source>
</evidence>
<feature type="transmembrane region" description="Helical" evidence="6">
    <location>
        <begin position="264"/>
        <end position="284"/>
    </location>
</feature>
<evidence type="ECO:0000259" key="7">
    <source>
        <dbReference type="Pfam" id="PF03176"/>
    </source>
</evidence>
<feature type="transmembrane region" description="Helical" evidence="6">
    <location>
        <begin position="12"/>
        <end position="34"/>
    </location>
</feature>
<evidence type="ECO:0000313" key="9">
    <source>
        <dbReference type="Proteomes" id="UP000254069"/>
    </source>
</evidence>
<dbReference type="PANTHER" id="PTHR33406">
    <property type="entry name" value="MEMBRANE PROTEIN MJ1562-RELATED"/>
    <property type="match status" value="1"/>
</dbReference>
<feature type="transmembrane region" description="Helical" evidence="6">
    <location>
        <begin position="730"/>
        <end position="750"/>
    </location>
</feature>
<organism evidence="8 9">
    <name type="scientific">Shewanella algae</name>
    <dbReference type="NCBI Taxonomy" id="38313"/>
    <lineage>
        <taxon>Bacteria</taxon>
        <taxon>Pseudomonadati</taxon>
        <taxon>Pseudomonadota</taxon>
        <taxon>Gammaproteobacteria</taxon>
        <taxon>Alteromonadales</taxon>
        <taxon>Shewanellaceae</taxon>
        <taxon>Shewanella</taxon>
    </lineage>
</organism>
<sequence>MSPRPEPARPWLSAPVGLLLWLGLLTLLILLGVWQWQQGGRIQSDILAMLPKVQEDPLAEAALKRMEQKLGNQVYIGLIAKDKPQAIDAGKQLLSALEKEQGAFKRVRSAEADSFSALGRFYFPYRMGLLSDSQRQQLASGELTPLIQNAQQQLYSAFGAAGSELIAEDPLLLFPDWLKSLAEGRSLTQADGILLAPTPQGQYAAIVMAEGIGSAFNPQQQATQLKALEQALAPLPQDIRVLKAGALFHAAAATESAKSEINRIGLVSLLGVILLVLLAFRSLMPLTVALLTLGSGFLAATVTTLTLFGELHLLTLVFGTSLIGIAIDYSFHFYCERLQHPKASPRQVIGLIFPAVTLALITSVGAYLGIGLAPFPGMQQVAVFCASGLIFTWLTLLLAYPAIAASPLLAGDSRLALAGRLLNLWQALGRRSSLLILVPLGLLLLFGGINLKANDDIRALQSSPPAVSEPENALRQLLSGGTDNQFLLVRGDSAEEMLQRLEQLAPGLKRLIAEGKLGNSVNIARYLPSIKRQQQDHQLQGLIYRQTDTVLDTLGLNAELAGPLSRQWAEFQPLSATDWLASEGAKSSGLSDLYLAPTDGISAHAAIVLLGGIHDLDALKQLASNNPGVQLVDKVADISALMAKYRQLTLLMLALALTLAAVIFSWRFGLRRGLWVALVPTLAAILTLGALGWLGSGLTLFHALALVLVFGIGVDYSLFFAEAKQHPRGVMLAVLMSAASTLLAFGLLALSDTYAIAAFGITLALGIGFTLLLAPLTSTLTRNAK</sequence>
<feature type="transmembrane region" description="Helical" evidence="6">
    <location>
        <begin position="390"/>
        <end position="411"/>
    </location>
</feature>
<accession>A0A379ZWE2</accession>
<evidence type="ECO:0000256" key="2">
    <source>
        <dbReference type="ARBA" id="ARBA00022475"/>
    </source>
</evidence>
<dbReference type="Pfam" id="PF03176">
    <property type="entry name" value="MMPL"/>
    <property type="match status" value="1"/>
</dbReference>
<comment type="subcellular location">
    <subcellularLocation>
        <location evidence="1">Cell membrane</location>
        <topology evidence="1">Multi-pass membrane protein</topology>
    </subcellularLocation>
</comment>
<name>A0A379ZWE2_9GAMM</name>